<keyword evidence="4" id="KW-1185">Reference proteome</keyword>
<gene>
    <name evidence="3" type="ORF">GRI72_14090</name>
</gene>
<proteinExistence type="predicted"/>
<dbReference type="RefSeq" id="WP_160734542.1">
    <property type="nucleotide sequence ID" value="NZ_WTYO01000009.1"/>
</dbReference>
<reference evidence="3 4" key="1">
    <citation type="submission" date="2019-12" db="EMBL/GenBank/DDBJ databases">
        <title>Genomic-based taxomic classification of the family Erythrobacteraceae.</title>
        <authorList>
            <person name="Xu L."/>
        </authorList>
    </citation>
    <scope>NUCLEOTIDE SEQUENCE [LARGE SCALE GENOMIC DNA]</scope>
    <source>
        <strain evidence="3 4">H32</strain>
    </source>
</reference>
<evidence type="ECO:0000256" key="1">
    <source>
        <dbReference type="SAM" id="MobiDB-lite"/>
    </source>
</evidence>
<accession>A0ABW9V1K9</accession>
<name>A0ABW9V1K9_9SPHN</name>
<feature type="region of interest" description="Disordered" evidence="1">
    <location>
        <begin position="87"/>
        <end position="106"/>
    </location>
</feature>
<dbReference type="PROSITE" id="PS51819">
    <property type="entry name" value="VOC"/>
    <property type="match status" value="1"/>
</dbReference>
<feature type="domain" description="VOC" evidence="2">
    <location>
        <begin position="1"/>
        <end position="127"/>
    </location>
</feature>
<dbReference type="Gene3D" id="3.10.180.10">
    <property type="entry name" value="2,3-Dihydroxybiphenyl 1,2-Dioxygenase, domain 1"/>
    <property type="match status" value="1"/>
</dbReference>
<protein>
    <submittedName>
        <fullName evidence="3">VOC family protein</fullName>
    </submittedName>
</protein>
<dbReference type="Pfam" id="PF00903">
    <property type="entry name" value="Glyoxalase"/>
    <property type="match status" value="1"/>
</dbReference>
<dbReference type="InterPro" id="IPR037523">
    <property type="entry name" value="VOC_core"/>
</dbReference>
<organism evidence="3 4">
    <name type="scientific">Pelagerythrobacter marinus</name>
    <dbReference type="NCBI Taxonomy" id="538382"/>
    <lineage>
        <taxon>Bacteria</taxon>
        <taxon>Pseudomonadati</taxon>
        <taxon>Pseudomonadota</taxon>
        <taxon>Alphaproteobacteria</taxon>
        <taxon>Sphingomonadales</taxon>
        <taxon>Erythrobacteraceae</taxon>
        <taxon>Pelagerythrobacter</taxon>
    </lineage>
</organism>
<dbReference type="EMBL" id="WTYO01000009">
    <property type="protein sequence ID" value="MXO69945.1"/>
    <property type="molecule type" value="Genomic_DNA"/>
</dbReference>
<sequence length="130" mass="13819">MIGYVTLGTNDLQGNAGFYDAIAKEMGVGRMMDFDTHIAWGQWDGGAGIALTRPYDGQAASVGNGTMVAIEAKDPDQVKRLHEIALANGGTDEGAPGPRGEPDGEGRTFYAAYFRDRDGNKLNAFCMVKG</sequence>
<dbReference type="Proteomes" id="UP000444401">
    <property type="component" value="Unassembled WGS sequence"/>
</dbReference>
<evidence type="ECO:0000313" key="3">
    <source>
        <dbReference type="EMBL" id="MXO69945.1"/>
    </source>
</evidence>
<dbReference type="CDD" id="cd07262">
    <property type="entry name" value="VOC_like"/>
    <property type="match status" value="1"/>
</dbReference>
<evidence type="ECO:0000313" key="4">
    <source>
        <dbReference type="Proteomes" id="UP000444401"/>
    </source>
</evidence>
<dbReference type="InterPro" id="IPR004360">
    <property type="entry name" value="Glyas_Fos-R_dOase_dom"/>
</dbReference>
<dbReference type="PANTHER" id="PTHR35006:SF1">
    <property type="entry name" value="BLL2941 PROTEIN"/>
    <property type="match status" value="1"/>
</dbReference>
<dbReference type="SUPFAM" id="SSF54593">
    <property type="entry name" value="Glyoxalase/Bleomycin resistance protein/Dihydroxybiphenyl dioxygenase"/>
    <property type="match status" value="1"/>
</dbReference>
<comment type="caution">
    <text evidence="3">The sequence shown here is derived from an EMBL/GenBank/DDBJ whole genome shotgun (WGS) entry which is preliminary data.</text>
</comment>
<dbReference type="InterPro" id="IPR029068">
    <property type="entry name" value="Glyas_Bleomycin-R_OHBP_Dase"/>
</dbReference>
<dbReference type="PANTHER" id="PTHR35006">
    <property type="entry name" value="GLYOXALASE FAMILY PROTEIN (AFU_ORTHOLOGUE AFUA_5G14830)"/>
    <property type="match status" value="1"/>
</dbReference>
<evidence type="ECO:0000259" key="2">
    <source>
        <dbReference type="PROSITE" id="PS51819"/>
    </source>
</evidence>